<dbReference type="EMBL" id="SHKR01000018">
    <property type="protein sequence ID" value="RZU01900.1"/>
    <property type="molecule type" value="Genomic_DNA"/>
</dbReference>
<dbReference type="GO" id="GO:0004555">
    <property type="term" value="F:alpha,alpha-trehalase activity"/>
    <property type="evidence" value="ECO:0007669"/>
    <property type="project" value="UniProtKB-EC"/>
</dbReference>
<evidence type="ECO:0000256" key="3">
    <source>
        <dbReference type="ARBA" id="ARBA00012757"/>
    </source>
</evidence>
<dbReference type="Gene3D" id="1.50.10.10">
    <property type="match status" value="1"/>
</dbReference>
<dbReference type="PANTHER" id="PTHR31616">
    <property type="entry name" value="TREHALASE"/>
    <property type="match status" value="1"/>
</dbReference>
<evidence type="ECO:0000256" key="5">
    <source>
        <dbReference type="ARBA" id="ARBA00022801"/>
    </source>
</evidence>
<dbReference type="RefSeq" id="WP_198682164.1">
    <property type="nucleotide sequence ID" value="NZ_SHKR01000018.1"/>
</dbReference>
<dbReference type="Pfam" id="PF00723">
    <property type="entry name" value="Glyco_hydro_15"/>
    <property type="match status" value="1"/>
</dbReference>
<keyword evidence="15" id="KW-1185">Reference proteome</keyword>
<evidence type="ECO:0000313" key="14">
    <source>
        <dbReference type="EMBL" id="RZU01900.1"/>
    </source>
</evidence>
<organism evidence="14 15">
    <name type="scientific">Kribbella rubisoli</name>
    <dbReference type="NCBI Taxonomy" id="3075929"/>
    <lineage>
        <taxon>Bacteria</taxon>
        <taxon>Bacillati</taxon>
        <taxon>Actinomycetota</taxon>
        <taxon>Actinomycetes</taxon>
        <taxon>Propionibacteriales</taxon>
        <taxon>Kribbellaceae</taxon>
        <taxon>Kribbella</taxon>
    </lineage>
</organism>
<dbReference type="PANTHER" id="PTHR31616:SF10">
    <property type="entry name" value="TREHALASE"/>
    <property type="match status" value="1"/>
</dbReference>
<dbReference type="FunFam" id="1.50.10.10:FF:000005">
    <property type="entry name" value="Glycosyl hydrolase, glucoamylase"/>
    <property type="match status" value="1"/>
</dbReference>
<dbReference type="Proteomes" id="UP000292027">
    <property type="component" value="Unassembled WGS sequence"/>
</dbReference>
<dbReference type="GO" id="GO:0005993">
    <property type="term" value="P:trehalose catabolic process"/>
    <property type="evidence" value="ECO:0007669"/>
    <property type="project" value="TreeGrafter"/>
</dbReference>
<evidence type="ECO:0000256" key="10">
    <source>
        <dbReference type="ARBA" id="ARBA00053030"/>
    </source>
</evidence>
<evidence type="ECO:0000256" key="1">
    <source>
        <dbReference type="ARBA" id="ARBA00001576"/>
    </source>
</evidence>
<dbReference type="EC" id="3.2.1.28" evidence="3"/>
<dbReference type="InterPro" id="IPR011613">
    <property type="entry name" value="GH15-like"/>
</dbReference>
<dbReference type="InterPro" id="IPR008928">
    <property type="entry name" value="6-hairpin_glycosidase_sf"/>
</dbReference>
<evidence type="ECO:0000259" key="12">
    <source>
        <dbReference type="Pfam" id="PF00723"/>
    </source>
</evidence>
<evidence type="ECO:0000256" key="6">
    <source>
        <dbReference type="ARBA" id="ARBA00023277"/>
    </source>
</evidence>
<reference evidence="14 15" key="1">
    <citation type="journal article" date="2015" name="Stand. Genomic Sci.">
        <title>Genomic Encyclopedia of Bacterial and Archaeal Type Strains, Phase III: the genomes of soil and plant-associated and newly described type strains.</title>
        <authorList>
            <person name="Whitman W.B."/>
            <person name="Woyke T."/>
            <person name="Klenk H.P."/>
            <person name="Zhou Y."/>
            <person name="Lilburn T.G."/>
            <person name="Beck B.J."/>
            <person name="De Vos P."/>
            <person name="Vandamme P."/>
            <person name="Eisen J.A."/>
            <person name="Garrity G."/>
            <person name="Hugenholtz P."/>
            <person name="Kyrpides N.C."/>
        </authorList>
    </citation>
    <scope>NUCLEOTIDE SEQUENCE [LARGE SCALE GENOMIC DNA]</scope>
    <source>
        <strain evidence="14 15">VKM Ac-2540</strain>
    </source>
</reference>
<keyword evidence="6" id="KW-0119">Carbohydrate metabolism</keyword>
<accession>A0A4Q7VYU4</accession>
<sequence>MTSPEPLVRRSAHPPIADYAFLSDCESNCLIAPSGAVEWMCLPRHDSPSVFGAILDRAAGSFRLGPHGVRVPAARRYLPGSLMLETTWKTPTGWLIVRDALLMGPWHQVSERSHSHRRTPTDYDAEHCLLRTVKCVSGVVDLAMVCEPMFGYGRREARWSYDGPGYGEAVASCPDVDHDVTLRLTTDLRVGLEGRTAGARTRMSQGDTAFVALSWSAVPAPQTWTDAVERMGSTAEYWRQWMNVGVFPDHPWSRYLARSALTLKGLTYAPTGALLAAATTSLPETPRGERNWDYRYSWIRDSTFALWGLYTIGLDREANDFFCFLTEMCDGDHDMQIMYGIGGERDLPEQILDHLSGYERARPVRVGNAAYLQRQHDVWGAVLDSVYLHARSRDQVPESLWPILKRAVEAAAKHWREPDRGIWESRGEPQHFTSSKLMCWVALDRGAKLARLHDEPGFADDWQAIADEIREDICTQGVDERGVFVQRYGATTLDASLLLVPLLRFLPADDPRVRATVRAIADELTEDGMVLRYRVSETDDGLTGREGTFTICSFWLVSALVEIGELAEATALCEKLLSYASPLGLYAEELDPLTGRQLGNFPQAFTHLALINAITHIIRAEEAAGTFIPARRRF</sequence>
<name>A0A4Q7VYU4_9ACTN</name>
<gene>
    <name evidence="14" type="ORF">EV645_8005</name>
</gene>
<comment type="pathway">
    <text evidence="11">Glycan degradation; trehalose degradation; D-glucose from alpha,alpha-trehalose: step 1/1.</text>
</comment>
<evidence type="ECO:0000256" key="9">
    <source>
        <dbReference type="ARBA" id="ARBA00031637"/>
    </source>
</evidence>
<feature type="domain" description="GH15-like" evidence="12">
    <location>
        <begin position="255"/>
        <end position="614"/>
    </location>
</feature>
<comment type="similarity">
    <text evidence="2">Belongs to the glycosyl hydrolase 15 family.</text>
</comment>
<comment type="caution">
    <text evidence="14">The sequence shown here is derived from an EMBL/GenBank/DDBJ whole genome shotgun (WGS) entry which is preliminary data.</text>
</comment>
<comment type="catalytic activity">
    <reaction evidence="1">
        <text>alpha,alpha-trehalose + H2O = alpha-D-glucose + beta-D-glucose</text>
        <dbReference type="Rhea" id="RHEA:32675"/>
        <dbReference type="ChEBI" id="CHEBI:15377"/>
        <dbReference type="ChEBI" id="CHEBI:15903"/>
        <dbReference type="ChEBI" id="CHEBI:16551"/>
        <dbReference type="ChEBI" id="CHEBI:17925"/>
        <dbReference type="EC" id="3.2.1.28"/>
    </reaction>
</comment>
<evidence type="ECO:0000259" key="13">
    <source>
        <dbReference type="Pfam" id="PF19291"/>
    </source>
</evidence>
<evidence type="ECO:0000256" key="11">
    <source>
        <dbReference type="ARBA" id="ARBA00060615"/>
    </source>
</evidence>
<proteinExistence type="inferred from homology"/>
<dbReference type="InterPro" id="IPR045582">
    <property type="entry name" value="Trehalase-like_N"/>
</dbReference>
<comment type="cofactor">
    <cofactor evidence="10">
        <name>phosphate</name>
        <dbReference type="ChEBI" id="CHEBI:43474"/>
    </cofactor>
</comment>
<keyword evidence="5" id="KW-0378">Hydrolase</keyword>
<dbReference type="Pfam" id="PF19291">
    <property type="entry name" value="TREH_N"/>
    <property type="match status" value="1"/>
</dbReference>
<evidence type="ECO:0000256" key="7">
    <source>
        <dbReference type="ARBA" id="ARBA00023295"/>
    </source>
</evidence>
<keyword evidence="7" id="KW-0326">Glycosidase</keyword>
<evidence type="ECO:0000256" key="2">
    <source>
        <dbReference type="ARBA" id="ARBA00006188"/>
    </source>
</evidence>
<dbReference type="AlphaFoldDB" id="A0A4Q7VYU4"/>
<feature type="domain" description="Trehalase-like N-terminal" evidence="13">
    <location>
        <begin position="13"/>
        <end position="89"/>
    </location>
</feature>
<evidence type="ECO:0000256" key="4">
    <source>
        <dbReference type="ARBA" id="ARBA00019905"/>
    </source>
</evidence>
<protein>
    <recommendedName>
        <fullName evidence="4">Trehalase</fullName>
        <ecNumber evidence="3">3.2.1.28</ecNumber>
    </recommendedName>
    <alternativeName>
        <fullName evidence="8">Alpha,alpha-trehalase</fullName>
    </alternativeName>
    <alternativeName>
        <fullName evidence="9">Alpha,alpha-trehalose glucohydrolase</fullName>
    </alternativeName>
</protein>
<dbReference type="SUPFAM" id="SSF48208">
    <property type="entry name" value="Six-hairpin glycosidases"/>
    <property type="match status" value="1"/>
</dbReference>
<evidence type="ECO:0000256" key="8">
    <source>
        <dbReference type="ARBA" id="ARBA00030473"/>
    </source>
</evidence>
<evidence type="ECO:0000313" key="15">
    <source>
        <dbReference type="Proteomes" id="UP000292027"/>
    </source>
</evidence>
<dbReference type="InterPro" id="IPR012341">
    <property type="entry name" value="6hp_glycosidase-like_sf"/>
</dbReference>